<feature type="binding site" evidence="11">
    <location>
        <position position="87"/>
    </location>
    <ligand>
        <name>Fe(2+)</name>
        <dbReference type="ChEBI" id="CHEBI:29033"/>
        <note>for iron-dependent acireductone dioxygenase activity</note>
    </ligand>
</feature>
<dbReference type="HAMAP" id="MF_03154">
    <property type="entry name" value="Salvage_MtnD_euk"/>
    <property type="match status" value="1"/>
</dbReference>
<reference evidence="12" key="1">
    <citation type="submission" date="2022-07" db="EMBL/GenBank/DDBJ databases">
        <title>Phylogenomic reconstructions and comparative analyses of Kickxellomycotina fungi.</title>
        <authorList>
            <person name="Reynolds N.K."/>
            <person name="Stajich J.E."/>
            <person name="Barry K."/>
            <person name="Grigoriev I.V."/>
            <person name="Crous P."/>
            <person name="Smith M.E."/>
        </authorList>
    </citation>
    <scope>NUCLEOTIDE SEQUENCE</scope>
    <source>
        <strain evidence="12">NBRC 100468</strain>
    </source>
</reference>
<name>A0A9W8DVA3_9FUNG</name>
<keyword evidence="6 11" id="KW-0223">Dioxygenase</keyword>
<dbReference type="GO" id="GO:0005737">
    <property type="term" value="C:cytoplasm"/>
    <property type="evidence" value="ECO:0007669"/>
    <property type="project" value="UniProtKB-SubCell"/>
</dbReference>
<dbReference type="InterPro" id="IPR014710">
    <property type="entry name" value="RmlC-like_jellyroll"/>
</dbReference>
<comment type="cofactor">
    <cofactor evidence="11">
        <name>Fe(2+)</name>
        <dbReference type="ChEBI" id="CHEBI:29033"/>
    </cofactor>
    <cofactor evidence="11">
        <name>Ni(2+)</name>
        <dbReference type="ChEBI" id="CHEBI:49786"/>
    </cofactor>
    <text evidence="11">Binds either 1 Fe or Ni cation per monomer. Iron-binding promotes an acireductone dioxygenase reaction producing 2-keto-4-methylthiobutyrate, while nickel-binding promotes an acireductone dioxygenase reaction producing 3-(methylsulfanyl)propanoate.</text>
</comment>
<evidence type="ECO:0000256" key="9">
    <source>
        <dbReference type="ARBA" id="ARBA00023167"/>
    </source>
</evidence>
<keyword evidence="10 11" id="KW-0539">Nucleus</keyword>
<keyword evidence="13" id="KW-1185">Reference proteome</keyword>
<feature type="binding site" evidence="11">
    <location>
        <position position="130"/>
    </location>
    <ligand>
        <name>Fe(2+)</name>
        <dbReference type="ChEBI" id="CHEBI:29033"/>
        <note>for iron-dependent acireductone dioxygenase activity</note>
    </ligand>
</feature>
<evidence type="ECO:0000256" key="11">
    <source>
        <dbReference type="HAMAP-Rule" id="MF_03154"/>
    </source>
</evidence>
<comment type="subcellular location">
    <subcellularLocation>
        <location evidence="11">Cytoplasm</location>
    </subcellularLocation>
    <subcellularLocation>
        <location evidence="11">Nucleus</location>
    </subcellularLocation>
</comment>
<keyword evidence="5 11" id="KW-0479">Metal-binding</keyword>
<keyword evidence="7 11" id="KW-0560">Oxidoreductase</keyword>
<organism evidence="12 13">
    <name type="scientific">Mycoemilia scoparia</name>
    <dbReference type="NCBI Taxonomy" id="417184"/>
    <lineage>
        <taxon>Eukaryota</taxon>
        <taxon>Fungi</taxon>
        <taxon>Fungi incertae sedis</taxon>
        <taxon>Zoopagomycota</taxon>
        <taxon>Kickxellomycotina</taxon>
        <taxon>Kickxellomycetes</taxon>
        <taxon>Kickxellales</taxon>
        <taxon>Kickxellaceae</taxon>
        <taxon>Mycoemilia</taxon>
    </lineage>
</organism>
<dbReference type="AlphaFoldDB" id="A0A9W8DVA3"/>
<dbReference type="GO" id="GO:0005634">
    <property type="term" value="C:nucleus"/>
    <property type="evidence" value="ECO:0007669"/>
    <property type="project" value="UniProtKB-SubCell"/>
</dbReference>
<dbReference type="PANTHER" id="PTHR23418">
    <property type="entry name" value="ACIREDUCTONE DIOXYGENASE"/>
    <property type="match status" value="1"/>
</dbReference>
<evidence type="ECO:0000256" key="7">
    <source>
        <dbReference type="ARBA" id="ARBA00023002"/>
    </source>
</evidence>
<dbReference type="EC" id="1.13.11.53" evidence="11"/>
<feature type="binding site" evidence="11">
    <location>
        <position position="85"/>
    </location>
    <ligand>
        <name>Fe(2+)</name>
        <dbReference type="ChEBI" id="CHEBI:29033"/>
        <note>for iron-dependent acireductone dioxygenase activity</note>
    </ligand>
</feature>
<gene>
    <name evidence="12" type="primary">ADI1_2</name>
    <name evidence="11" type="synonym">ADI1</name>
    <name evidence="12" type="ORF">H4219_001773</name>
</gene>
<evidence type="ECO:0000256" key="8">
    <source>
        <dbReference type="ARBA" id="ARBA00023004"/>
    </source>
</evidence>
<evidence type="ECO:0000313" key="13">
    <source>
        <dbReference type="Proteomes" id="UP001150538"/>
    </source>
</evidence>
<dbReference type="EMBL" id="JANBPU010000022">
    <property type="protein sequence ID" value="KAJ1919744.1"/>
    <property type="molecule type" value="Genomic_DNA"/>
</dbReference>
<evidence type="ECO:0000256" key="6">
    <source>
        <dbReference type="ARBA" id="ARBA00022964"/>
    </source>
</evidence>
<dbReference type="GO" id="GO:0019509">
    <property type="term" value="P:L-methionine salvage from methylthioadenosine"/>
    <property type="evidence" value="ECO:0007669"/>
    <property type="project" value="UniProtKB-UniRule"/>
</dbReference>
<dbReference type="CDD" id="cd02232">
    <property type="entry name" value="cupin_ARD"/>
    <property type="match status" value="1"/>
</dbReference>
<keyword evidence="2 11" id="KW-0963">Cytoplasm</keyword>
<evidence type="ECO:0000256" key="2">
    <source>
        <dbReference type="ARBA" id="ARBA00022490"/>
    </source>
</evidence>
<feature type="binding site" evidence="11">
    <location>
        <position position="91"/>
    </location>
    <ligand>
        <name>Ni(2+)</name>
        <dbReference type="ChEBI" id="CHEBI:49786"/>
        <note>for nickel-dependent acireductone dioxygenase activity</note>
    </ligand>
</feature>
<feature type="binding site" evidence="11">
    <location>
        <position position="130"/>
    </location>
    <ligand>
        <name>Ni(2+)</name>
        <dbReference type="ChEBI" id="CHEBI:49786"/>
        <note>for nickel-dependent acireductone dioxygenase activity</note>
    </ligand>
</feature>
<feature type="binding site" evidence="11">
    <location>
        <position position="91"/>
    </location>
    <ligand>
        <name>Fe(2+)</name>
        <dbReference type="ChEBI" id="CHEBI:29033"/>
        <note>for iron-dependent acireductone dioxygenase activity</note>
    </ligand>
</feature>
<protein>
    <recommendedName>
        <fullName evidence="11">Acireductone dioxygenase</fullName>
    </recommendedName>
    <alternativeName>
        <fullName evidence="11">Acireductone dioxygenase (Fe(2+)-requiring)</fullName>
        <shortName evidence="11">ARD'</shortName>
        <shortName evidence="11">Fe-ARD</shortName>
        <ecNumber evidence="11">1.13.11.54</ecNumber>
    </alternativeName>
    <alternativeName>
        <fullName evidence="11">Acireductone dioxygenase (Ni(2+)-requiring)</fullName>
        <shortName evidence="11">ARD</shortName>
        <shortName evidence="11">Ni-ARD</shortName>
        <ecNumber evidence="11">1.13.11.53</ecNumber>
    </alternativeName>
</protein>
<dbReference type="FunFam" id="2.60.120.10:FF:000099">
    <property type="entry name" value="1,2-dihydroxy-3-keto-5-methylthiopentene dioxygenase"/>
    <property type="match status" value="1"/>
</dbReference>
<dbReference type="GO" id="GO:0016151">
    <property type="term" value="F:nickel cation binding"/>
    <property type="evidence" value="ECO:0007669"/>
    <property type="project" value="UniProtKB-UniRule"/>
</dbReference>
<accession>A0A9W8DVA3</accession>
<evidence type="ECO:0000256" key="4">
    <source>
        <dbReference type="ARBA" id="ARBA00022605"/>
    </source>
</evidence>
<dbReference type="SUPFAM" id="SSF51182">
    <property type="entry name" value="RmlC-like cupins"/>
    <property type="match status" value="1"/>
</dbReference>
<comment type="caution">
    <text evidence="12">The sequence shown here is derived from an EMBL/GenBank/DDBJ whole genome shotgun (WGS) entry which is preliminary data.</text>
</comment>
<evidence type="ECO:0000256" key="1">
    <source>
        <dbReference type="ARBA" id="ARBA00000428"/>
    </source>
</evidence>
<keyword evidence="8 11" id="KW-0408">Iron</keyword>
<evidence type="ECO:0000256" key="10">
    <source>
        <dbReference type="ARBA" id="ARBA00023242"/>
    </source>
</evidence>
<comment type="catalytic activity">
    <reaction evidence="1 11">
        <text>1,2-dihydroxy-5-(methylsulfanyl)pent-1-en-3-one + O2 = 4-methylsulfanyl-2-oxobutanoate + formate + 2 H(+)</text>
        <dbReference type="Rhea" id="RHEA:24504"/>
        <dbReference type="ChEBI" id="CHEBI:15378"/>
        <dbReference type="ChEBI" id="CHEBI:15379"/>
        <dbReference type="ChEBI" id="CHEBI:15740"/>
        <dbReference type="ChEBI" id="CHEBI:16723"/>
        <dbReference type="ChEBI" id="CHEBI:49252"/>
        <dbReference type="EC" id="1.13.11.54"/>
    </reaction>
</comment>
<sequence>MRAYIYDNSDLDQREPHDSGIAVSPEELKAIRVDHFRLEGDMDKQIEQLDKICQERGYRHRDQITISPQALSNYDEMIKKFFKEHLHEDEEIRFIKEGSGFFDVRDKQDRWVRIVAEKSDLIFLPAGIYHRFTLDTNNYLEAIRIFKEDPKWKPLNRPESDDNSYRTKYLSSIGAN</sequence>
<dbReference type="Pfam" id="PF03079">
    <property type="entry name" value="ARD"/>
    <property type="match status" value="1"/>
</dbReference>
<dbReference type="Proteomes" id="UP001150538">
    <property type="component" value="Unassembled WGS sequence"/>
</dbReference>
<dbReference type="Gene3D" id="2.60.120.10">
    <property type="entry name" value="Jelly Rolls"/>
    <property type="match status" value="1"/>
</dbReference>
<comment type="function">
    <text evidence="11">Catalyzes 2 different reactions between oxygen and the acireductone 1,2-dihydroxy-3-keto-5-methylthiopentene (DHK-MTPene) depending upon the metal bound in the active site. Fe-containing acireductone dioxygenase (Fe-ARD) produces formate and 2-keto-4-methylthiobutyrate (KMTB), the alpha-ketoacid precursor of methionine in the methionine recycle pathway. Ni-containing acireductone dioxygenase (Ni-ARD) produces methylthiopropionate, carbon monoxide and formate, and does not lie on the methionine recycle pathway.</text>
</comment>
<keyword evidence="9 11" id="KW-0486">Methionine biosynthesis</keyword>
<dbReference type="GO" id="GO:0010308">
    <property type="term" value="F:acireductone dioxygenase (Ni2+-requiring) activity"/>
    <property type="evidence" value="ECO:0007669"/>
    <property type="project" value="UniProtKB-UniRule"/>
</dbReference>
<dbReference type="GO" id="GO:0005506">
    <property type="term" value="F:iron ion binding"/>
    <property type="evidence" value="ECO:0007669"/>
    <property type="project" value="UniProtKB-UniRule"/>
</dbReference>
<dbReference type="InterPro" id="IPR004313">
    <property type="entry name" value="ARD"/>
</dbReference>
<evidence type="ECO:0000256" key="3">
    <source>
        <dbReference type="ARBA" id="ARBA00022596"/>
    </source>
</evidence>
<dbReference type="PANTHER" id="PTHR23418:SF0">
    <property type="entry name" value="ACIREDUCTONE DIOXYGENASE"/>
    <property type="match status" value="1"/>
</dbReference>
<dbReference type="InterPro" id="IPR027496">
    <property type="entry name" value="ARD_euk"/>
</dbReference>
<evidence type="ECO:0000313" key="12">
    <source>
        <dbReference type="EMBL" id="KAJ1919744.1"/>
    </source>
</evidence>
<dbReference type="EC" id="1.13.11.54" evidence="11"/>
<evidence type="ECO:0000256" key="5">
    <source>
        <dbReference type="ARBA" id="ARBA00022723"/>
    </source>
</evidence>
<proteinExistence type="inferred from homology"/>
<comment type="catalytic activity">
    <reaction evidence="11">
        <text>1,2-dihydroxy-5-(methylsulfanyl)pent-1-en-3-one + O2 = 3-(methylsulfanyl)propanoate + CO + formate + 2 H(+)</text>
        <dbReference type="Rhea" id="RHEA:14161"/>
        <dbReference type="ChEBI" id="CHEBI:15378"/>
        <dbReference type="ChEBI" id="CHEBI:15379"/>
        <dbReference type="ChEBI" id="CHEBI:15740"/>
        <dbReference type="ChEBI" id="CHEBI:17245"/>
        <dbReference type="ChEBI" id="CHEBI:49016"/>
        <dbReference type="ChEBI" id="CHEBI:49252"/>
        <dbReference type="EC" id="1.13.11.53"/>
    </reaction>
</comment>
<feature type="binding site" evidence="11">
    <location>
        <position position="85"/>
    </location>
    <ligand>
        <name>Ni(2+)</name>
        <dbReference type="ChEBI" id="CHEBI:49786"/>
        <note>for nickel-dependent acireductone dioxygenase activity</note>
    </ligand>
</feature>
<comment type="similarity">
    <text evidence="11">Belongs to the acireductone dioxygenase (ARD) family.</text>
</comment>
<feature type="binding site" evidence="11">
    <location>
        <position position="87"/>
    </location>
    <ligand>
        <name>Ni(2+)</name>
        <dbReference type="ChEBI" id="CHEBI:49786"/>
        <note>for nickel-dependent acireductone dioxygenase activity</note>
    </ligand>
</feature>
<dbReference type="InterPro" id="IPR011051">
    <property type="entry name" value="RmlC_Cupin_sf"/>
</dbReference>
<keyword evidence="4 11" id="KW-0028">Amino-acid biosynthesis</keyword>
<dbReference type="OrthoDB" id="1867259at2759"/>
<keyword evidence="3 11" id="KW-0533">Nickel</keyword>
<comment type="pathway">
    <text evidence="11">Amino-acid biosynthesis; L-methionine biosynthesis via salvage pathway; L-methionine from S-methyl-5-thio-alpha-D-ribose 1-phosphate: step 5/6.</text>
</comment>
<dbReference type="GO" id="GO:0010309">
    <property type="term" value="F:acireductone dioxygenase [iron(II)-requiring] activity"/>
    <property type="evidence" value="ECO:0007669"/>
    <property type="project" value="UniProtKB-UniRule"/>
</dbReference>